<feature type="domain" description="Lipoyl-binding" evidence="10">
    <location>
        <begin position="65"/>
        <end position="152"/>
    </location>
</feature>
<dbReference type="InterPro" id="IPR050709">
    <property type="entry name" value="Biotin_Carboxyl_Carrier/Decarb"/>
</dbReference>
<evidence type="ECO:0000256" key="5">
    <source>
        <dbReference type="ARBA" id="ARBA00022832"/>
    </source>
</evidence>
<dbReference type="PANTHER" id="PTHR45266:SF3">
    <property type="entry name" value="OXALOACETATE DECARBOXYLASE ALPHA CHAIN"/>
    <property type="match status" value="1"/>
</dbReference>
<evidence type="ECO:0000256" key="4">
    <source>
        <dbReference type="ARBA" id="ARBA00022516"/>
    </source>
</evidence>
<dbReference type="EMBL" id="CP116766">
    <property type="protein sequence ID" value="WCL70943.1"/>
    <property type="molecule type" value="Genomic_DNA"/>
</dbReference>
<dbReference type="CDD" id="cd06850">
    <property type="entry name" value="biotinyl_domain"/>
    <property type="match status" value="1"/>
</dbReference>
<evidence type="ECO:0000259" key="10">
    <source>
        <dbReference type="PROSITE" id="PS50968"/>
    </source>
</evidence>
<name>A0AAW5AML3_9NEIS</name>
<keyword evidence="11" id="KW-0436">Ligase</keyword>
<keyword evidence="6 9" id="KW-0443">Lipid metabolism</keyword>
<dbReference type="InterPro" id="IPR000089">
    <property type="entry name" value="Biotin_lipoyl"/>
</dbReference>
<reference evidence="11" key="1">
    <citation type="submission" date="2022-01" db="EMBL/GenBank/DDBJ databases">
        <title>Neisseria sp. ZJ104.</title>
        <authorList>
            <person name="Yang C."/>
        </authorList>
    </citation>
    <scope>NUCLEOTIDE SEQUENCE</scope>
    <source>
        <strain evidence="11">ZJ104</strain>
    </source>
</reference>
<dbReference type="Proteomes" id="UP001201397">
    <property type="component" value="Unassembled WGS sequence"/>
</dbReference>
<gene>
    <name evidence="11" type="primary">accB</name>
    <name evidence="11" type="ORF">L4H06_09535</name>
    <name evidence="12" type="ORF">PJU73_06150</name>
</gene>
<evidence type="ECO:0000256" key="7">
    <source>
        <dbReference type="ARBA" id="ARBA00023160"/>
    </source>
</evidence>
<evidence type="ECO:0000313" key="14">
    <source>
        <dbReference type="Proteomes" id="UP001221268"/>
    </source>
</evidence>
<dbReference type="NCBIfam" id="TIGR00531">
    <property type="entry name" value="BCCP"/>
    <property type="match status" value="1"/>
</dbReference>
<dbReference type="PRINTS" id="PR01071">
    <property type="entry name" value="ACOABIOTINCC"/>
</dbReference>
<evidence type="ECO:0000256" key="6">
    <source>
        <dbReference type="ARBA" id="ARBA00023098"/>
    </source>
</evidence>
<reference evidence="12 14" key="2">
    <citation type="submission" date="2023-01" db="EMBL/GenBank/DDBJ databases">
        <authorList>
            <person name="Yang C."/>
        </authorList>
    </citation>
    <scope>NUCLEOTIDE SEQUENCE [LARGE SCALE GENOMIC DNA]</scope>
    <source>
        <strain evidence="12 14">ZJ106</strain>
    </source>
</reference>
<keyword evidence="14" id="KW-1185">Reference proteome</keyword>
<dbReference type="GO" id="GO:0003989">
    <property type="term" value="F:acetyl-CoA carboxylase activity"/>
    <property type="evidence" value="ECO:0007669"/>
    <property type="project" value="InterPro"/>
</dbReference>
<organism evidence="11 13">
    <name type="scientific">Neisseria lisongii</name>
    <dbReference type="NCBI Taxonomy" id="2912188"/>
    <lineage>
        <taxon>Bacteria</taxon>
        <taxon>Pseudomonadati</taxon>
        <taxon>Pseudomonadota</taxon>
        <taxon>Betaproteobacteria</taxon>
        <taxon>Neisseriales</taxon>
        <taxon>Neisseriaceae</taxon>
        <taxon>Neisseria</taxon>
    </lineage>
</organism>
<dbReference type="AlphaFoldDB" id="A0AAW5AML3"/>
<evidence type="ECO:0000313" key="13">
    <source>
        <dbReference type="Proteomes" id="UP001201397"/>
    </source>
</evidence>
<evidence type="ECO:0000256" key="9">
    <source>
        <dbReference type="RuleBase" id="RU364072"/>
    </source>
</evidence>
<sequence>MDLRKLKKLIDLVEESGIAEIEVTEGEEKVRITRTIAAPQPVYSAAPVSLPAAPAAAPAAAATPAAPAAAPAADLSSAQKSPMVGTFYRAPGPNAPAFVEVGQTVKAGDTLCIIEAMKLMNEIEAEKSGVVKEILVENGTPVEYGEPLFIIE</sequence>
<dbReference type="Pfam" id="PF00364">
    <property type="entry name" value="Biotin_lipoyl"/>
    <property type="match status" value="1"/>
</dbReference>
<dbReference type="PROSITE" id="PS00188">
    <property type="entry name" value="BIOTIN"/>
    <property type="match status" value="1"/>
</dbReference>
<evidence type="ECO:0000256" key="1">
    <source>
        <dbReference type="ARBA" id="ARBA00003761"/>
    </source>
</evidence>
<dbReference type="InterPro" id="IPR011053">
    <property type="entry name" value="Single_hybrid_motif"/>
</dbReference>
<comment type="function">
    <text evidence="1 9">This protein is a component of the acetyl coenzyme A carboxylase complex; first, biotin carboxylase catalyzes the carboxylation of the carrier protein and then the transcarboxylase transfers the carboxyl group to form malonyl-CoA.</text>
</comment>
<dbReference type="PROSITE" id="PS50968">
    <property type="entry name" value="BIOTINYL_LIPOYL"/>
    <property type="match status" value="1"/>
</dbReference>
<evidence type="ECO:0000313" key="12">
    <source>
        <dbReference type="EMBL" id="WCL70943.1"/>
    </source>
</evidence>
<keyword evidence="8 9" id="KW-0092">Biotin</keyword>
<keyword evidence="5 9" id="KW-0276">Fatty acid metabolism</keyword>
<evidence type="ECO:0000256" key="3">
    <source>
        <dbReference type="ARBA" id="ARBA00017562"/>
    </source>
</evidence>
<evidence type="ECO:0000256" key="2">
    <source>
        <dbReference type="ARBA" id="ARBA00005194"/>
    </source>
</evidence>
<accession>A0AAW5AML3</accession>
<proteinExistence type="predicted"/>
<evidence type="ECO:0000313" key="11">
    <source>
        <dbReference type="EMBL" id="MCF7530464.1"/>
    </source>
</evidence>
<dbReference type="InterPro" id="IPR001882">
    <property type="entry name" value="Biotin_BS"/>
</dbReference>
<dbReference type="EMBL" id="JAKKDL010000017">
    <property type="protein sequence ID" value="MCF7530464.1"/>
    <property type="molecule type" value="Genomic_DNA"/>
</dbReference>
<comment type="pathway">
    <text evidence="2 9">Lipid metabolism; fatty acid biosynthesis.</text>
</comment>
<dbReference type="Proteomes" id="UP001221268">
    <property type="component" value="Chromosome"/>
</dbReference>
<evidence type="ECO:0000256" key="8">
    <source>
        <dbReference type="ARBA" id="ARBA00023267"/>
    </source>
</evidence>
<dbReference type="SUPFAM" id="SSF51230">
    <property type="entry name" value="Single hybrid motif"/>
    <property type="match status" value="1"/>
</dbReference>
<dbReference type="GO" id="GO:0009317">
    <property type="term" value="C:acetyl-CoA carboxylase complex"/>
    <property type="evidence" value="ECO:0007669"/>
    <property type="project" value="InterPro"/>
</dbReference>
<dbReference type="RefSeq" id="WP_237092013.1">
    <property type="nucleotide sequence ID" value="NZ_CP116766.1"/>
</dbReference>
<keyword evidence="7 9" id="KW-0275">Fatty acid biosynthesis</keyword>
<protein>
    <recommendedName>
        <fullName evidence="3 9">Biotin carboxyl carrier protein of acetyl-CoA carboxylase</fullName>
    </recommendedName>
</protein>
<dbReference type="Gene3D" id="2.40.50.100">
    <property type="match status" value="1"/>
</dbReference>
<dbReference type="GO" id="GO:0006633">
    <property type="term" value="P:fatty acid biosynthetic process"/>
    <property type="evidence" value="ECO:0007669"/>
    <property type="project" value="UniProtKB-KW"/>
</dbReference>
<dbReference type="FunFam" id="2.40.50.100:FF:000003">
    <property type="entry name" value="Acetyl-CoA carboxylase biotin carboxyl carrier protein"/>
    <property type="match status" value="1"/>
</dbReference>
<keyword evidence="4 9" id="KW-0444">Lipid biosynthesis</keyword>
<dbReference type="InterPro" id="IPR001249">
    <property type="entry name" value="AcCoA_biotinCC"/>
</dbReference>
<dbReference type="PANTHER" id="PTHR45266">
    <property type="entry name" value="OXALOACETATE DECARBOXYLASE ALPHA CHAIN"/>
    <property type="match status" value="1"/>
</dbReference>